<reference evidence="3" key="1">
    <citation type="submission" date="2022-11" db="UniProtKB">
        <authorList>
            <consortium name="WormBaseParasite"/>
        </authorList>
    </citation>
    <scope>IDENTIFICATION</scope>
</reference>
<organism evidence="2 3">
    <name type="scientific">Plectus sambesii</name>
    <dbReference type="NCBI Taxonomy" id="2011161"/>
    <lineage>
        <taxon>Eukaryota</taxon>
        <taxon>Metazoa</taxon>
        <taxon>Ecdysozoa</taxon>
        <taxon>Nematoda</taxon>
        <taxon>Chromadorea</taxon>
        <taxon>Plectida</taxon>
        <taxon>Plectina</taxon>
        <taxon>Plectoidea</taxon>
        <taxon>Plectidae</taxon>
        <taxon>Plectus</taxon>
    </lineage>
</organism>
<dbReference type="PANTHER" id="PTHR47163:SF2">
    <property type="entry name" value="SI:DKEY-17M8.2"/>
    <property type="match status" value="1"/>
</dbReference>
<dbReference type="InterPro" id="IPR053164">
    <property type="entry name" value="IS1016-like_transposase"/>
</dbReference>
<dbReference type="PANTHER" id="PTHR47163">
    <property type="entry name" value="DDE_TNP_IS1595 DOMAIN-CONTAINING PROTEIN"/>
    <property type="match status" value="1"/>
</dbReference>
<dbReference type="Proteomes" id="UP000887566">
    <property type="component" value="Unplaced"/>
</dbReference>
<protein>
    <submittedName>
        <fullName evidence="3">ISXO2-like transposase domain-containing protein</fullName>
    </submittedName>
</protein>
<sequence length="269" mass="30739">MSSCYSRIKAVKRDPNMLEFAKIVDSEESAVAWCKETGILPRQDVEGECWKVVDGVKPGHVAGPSQIDGRGTWFSSVDQLGRNSSRLQVNVILMLLWGWARLFIKHMCEVFGNIIGTANDHLLTDWFYYIRELMADYADNEAKPMGGPGSEVQIDECFFSGRCEHNRSCALAKDKKVVNRFGWVFVLIWVQPNGTRERRFFRFEKRDRATPRPFIEKHVAGGTVIVSDLWHAYSDLETWAPRDGWPAYIHQTVNHSQKFVDPTTGAHTQ</sequence>
<accession>A0A914VE31</accession>
<proteinExistence type="predicted"/>
<feature type="domain" description="ISXO2-like transposase" evidence="1">
    <location>
        <begin position="151"/>
        <end position="267"/>
    </location>
</feature>
<keyword evidence="2" id="KW-1185">Reference proteome</keyword>
<evidence type="ECO:0000259" key="1">
    <source>
        <dbReference type="Pfam" id="PF12762"/>
    </source>
</evidence>
<dbReference type="Pfam" id="PF12762">
    <property type="entry name" value="DDE_Tnp_IS1595"/>
    <property type="match status" value="1"/>
</dbReference>
<dbReference type="WBParaSite" id="PSAMB.scaffold1881size26999.g15341.t1">
    <property type="protein sequence ID" value="PSAMB.scaffold1881size26999.g15341.t1"/>
    <property type="gene ID" value="PSAMB.scaffold1881size26999.g15341"/>
</dbReference>
<evidence type="ECO:0000313" key="2">
    <source>
        <dbReference type="Proteomes" id="UP000887566"/>
    </source>
</evidence>
<name>A0A914VE31_9BILA</name>
<dbReference type="AlphaFoldDB" id="A0A914VE31"/>
<evidence type="ECO:0000313" key="3">
    <source>
        <dbReference type="WBParaSite" id="PSAMB.scaffold1881size26999.g15341.t1"/>
    </source>
</evidence>
<dbReference type="InterPro" id="IPR024445">
    <property type="entry name" value="Tnp_ISXO2-like"/>
</dbReference>